<dbReference type="Proteomes" id="UP001221302">
    <property type="component" value="Unassembled WGS sequence"/>
</dbReference>
<reference evidence="1" key="1">
    <citation type="submission" date="2023-03" db="EMBL/GenBank/DDBJ databases">
        <title>Stygiobacter electus gen. nov., sp. nov., facultatively anaerobic thermotolerant bacterium of the class Ignavibacteria from a well of Yessentuki mineral water deposit.</title>
        <authorList>
            <person name="Podosokorskaya O.A."/>
            <person name="Elcheninov A.G."/>
            <person name="Petrova N.F."/>
            <person name="Zavarzina D.G."/>
            <person name="Kublanov I.V."/>
            <person name="Merkel A.Y."/>
        </authorList>
    </citation>
    <scope>NUCLEOTIDE SEQUENCE</scope>
    <source>
        <strain evidence="1">09-Me</strain>
    </source>
</reference>
<evidence type="ECO:0000313" key="1">
    <source>
        <dbReference type="EMBL" id="MDF1610935.1"/>
    </source>
</evidence>
<dbReference type="EMBL" id="JARGDL010000002">
    <property type="protein sequence ID" value="MDF1610935.1"/>
    <property type="molecule type" value="Genomic_DNA"/>
</dbReference>
<dbReference type="AlphaFoldDB" id="A0AAE3TBL4"/>
<evidence type="ECO:0000313" key="2">
    <source>
        <dbReference type="Proteomes" id="UP001221302"/>
    </source>
</evidence>
<proteinExistence type="predicted"/>
<comment type="caution">
    <text evidence="1">The sequence shown here is derived from an EMBL/GenBank/DDBJ whole genome shotgun (WGS) entry which is preliminary data.</text>
</comment>
<dbReference type="RefSeq" id="WP_321534701.1">
    <property type="nucleotide sequence ID" value="NZ_JARGDL010000002.1"/>
</dbReference>
<sequence>MKRFSIFFVSIYFLFSFSIKSQNSIQLVTIGNLSSIDIGSIILSNSLEGQSRFFQLIMITQPIGRKVYLIGRLDWKPDLNSSFNNLANFKTNIFNARNIFSDELGNSDIKLDNINGDKEYFKQIFELNKPKGIFGISIQMFSENGEFLDDDYQEITFLNPTQTFSITQPNYNEEVDIGNVICSWSSVAGATSYKIKACVLENESQSLEEALNSTNPIINNYDVGLGTLVNLSDVPKSREWYGGQKIVVVVYAIVNESGSISELKSEPVVFKLKSFNNPPDINLVRFANIFSSIIPDELLKKITNGSLQLDQIDIKDENGNKISLDELNKILNMLEANPNLIINYSFKQK</sequence>
<gene>
    <name evidence="1" type="ORF">P0M35_02125</name>
</gene>
<keyword evidence="2" id="KW-1185">Reference proteome</keyword>
<protein>
    <submittedName>
        <fullName evidence="1">Uncharacterized protein</fullName>
    </submittedName>
</protein>
<organism evidence="1 2">
    <name type="scientific">Stygiobacter electus</name>
    <dbReference type="NCBI Taxonomy" id="3032292"/>
    <lineage>
        <taxon>Bacteria</taxon>
        <taxon>Pseudomonadati</taxon>
        <taxon>Ignavibacteriota</taxon>
        <taxon>Ignavibacteria</taxon>
        <taxon>Ignavibacteriales</taxon>
        <taxon>Melioribacteraceae</taxon>
        <taxon>Stygiobacter</taxon>
    </lineage>
</organism>
<accession>A0AAE3TBL4</accession>
<name>A0AAE3TBL4_9BACT</name>